<evidence type="ECO:0000259" key="2">
    <source>
        <dbReference type="Pfam" id="PF12879"/>
    </source>
</evidence>
<evidence type="ECO:0000256" key="1">
    <source>
        <dbReference type="SAM" id="Phobius"/>
    </source>
</evidence>
<organism evidence="3 4">
    <name type="scientific">Plasmodium coatneyi</name>
    <dbReference type="NCBI Taxonomy" id="208452"/>
    <lineage>
        <taxon>Eukaryota</taxon>
        <taxon>Sar</taxon>
        <taxon>Alveolata</taxon>
        <taxon>Apicomplexa</taxon>
        <taxon>Aconoidasida</taxon>
        <taxon>Haemosporida</taxon>
        <taxon>Plasmodiidae</taxon>
        <taxon>Plasmodium</taxon>
    </lineage>
</organism>
<keyword evidence="1" id="KW-0812">Transmembrane</keyword>
<dbReference type="OrthoDB" id="376328at2759"/>
<accession>A0A1B1DZK5</accession>
<keyword evidence="4" id="KW-1185">Reference proteome</keyword>
<dbReference type="Proteomes" id="UP000092716">
    <property type="component" value="Chromosome 9"/>
</dbReference>
<feature type="transmembrane region" description="Helical" evidence="1">
    <location>
        <begin position="27"/>
        <end position="47"/>
    </location>
</feature>
<evidence type="ECO:0000313" key="3">
    <source>
        <dbReference type="EMBL" id="ANQ08222.1"/>
    </source>
</evidence>
<protein>
    <submittedName>
        <fullName evidence="3">SICA antigen</fullName>
    </submittedName>
</protein>
<name>A0A1B1DZK5_9APIC</name>
<reference evidence="4" key="1">
    <citation type="submission" date="2016-06" db="EMBL/GenBank/DDBJ databases">
        <title>First high quality genome sequence of Plasmodium coatneyi using continuous long reads from single molecule, real-time sequencing.</title>
        <authorList>
            <person name="Chien J.-T."/>
            <person name="Pakala S.B."/>
            <person name="Geraldo J.A."/>
            <person name="Lapp S.A."/>
            <person name="Barnwell J.W."/>
            <person name="Kissinger J.C."/>
            <person name="Galinski M.R."/>
            <person name="Humphrey J.C."/>
        </authorList>
    </citation>
    <scope>NUCLEOTIDE SEQUENCE [LARGE SCALE GENOMIC DNA]</scope>
    <source>
        <strain evidence="4">Hackeri</strain>
    </source>
</reference>
<evidence type="ECO:0000313" key="4">
    <source>
        <dbReference type="Proteomes" id="UP000092716"/>
    </source>
</evidence>
<dbReference type="InterPro" id="IPR024288">
    <property type="entry name" value="SICA_C"/>
</dbReference>
<dbReference type="Pfam" id="PF12879">
    <property type="entry name" value="SICA_C"/>
    <property type="match status" value="1"/>
</dbReference>
<dbReference type="RefSeq" id="XP_019914917.1">
    <property type="nucleotide sequence ID" value="XM_020059281.1"/>
</dbReference>
<dbReference type="AlphaFoldDB" id="A0A1B1DZK5"/>
<proteinExistence type="predicted"/>
<dbReference type="VEuPathDB" id="PlasmoDB:PCOAH_00024760"/>
<dbReference type="GeneID" id="30909204"/>
<keyword evidence="1" id="KW-1133">Transmembrane helix</keyword>
<feature type="domain" description="Schizont-infected cell agglutination C-terminal" evidence="2">
    <location>
        <begin position="55"/>
        <end position="156"/>
    </location>
</feature>
<keyword evidence="1" id="KW-0472">Membrane</keyword>
<sequence>MAGTAAGIGLALPLSASAKEPLLPAWFGLGFGLSLGGGVGSCLRLALRSKVYFGLEQLPDHVGQQDGTHEYTLVKERKPRSVSTGTKTSKKTAARRRVGRRMIIDIHLEVLDECQKGDLNSTKEDFFEILVQEFMGSKFMKEESAPTEDVPKEQVPS</sequence>
<dbReference type="EMBL" id="CP016247">
    <property type="protein sequence ID" value="ANQ08222.1"/>
    <property type="molecule type" value="Genomic_DNA"/>
</dbReference>
<dbReference type="KEGG" id="pcot:PCOAH_00024760"/>
<gene>
    <name evidence="3" type="ORF">PCOAH_00024760</name>
</gene>